<dbReference type="Proteomes" id="UP000252085">
    <property type="component" value="Unassembled WGS sequence"/>
</dbReference>
<evidence type="ECO:0000313" key="2">
    <source>
        <dbReference type="Proteomes" id="UP000252085"/>
    </source>
</evidence>
<dbReference type="AlphaFoldDB" id="A0A367R3A6"/>
<reference evidence="1 2" key="1">
    <citation type="submission" date="2016-04" db="EMBL/GenBank/DDBJ databases">
        <authorList>
            <person name="Evans L.H."/>
            <person name="Alamgir A."/>
            <person name="Owens N."/>
            <person name="Weber N.D."/>
            <person name="Virtaneva K."/>
            <person name="Barbian K."/>
            <person name="Babar A."/>
            <person name="Rosenke K."/>
        </authorList>
    </citation>
    <scope>NUCLEOTIDE SEQUENCE [LARGE SCALE GENOMIC DNA]</scope>
    <source>
        <strain evidence="1">NIES-2108</strain>
    </source>
</reference>
<gene>
    <name evidence="1" type="ORF">A6769_34880</name>
</gene>
<evidence type="ECO:0000313" key="1">
    <source>
        <dbReference type="EMBL" id="RCJ29922.1"/>
    </source>
</evidence>
<sequence length="96" mass="10612">MLRKLLSIISTVVVCKIAALISKLISILVAQEYWGLCPKAMPAVQIANTQKLLPSMVSRLILPTRTFFNAVSGCFRFTLLKIVRATGFKAFVLLKS</sequence>
<accession>A0A367R3A6</accession>
<protein>
    <submittedName>
        <fullName evidence="1">Uncharacterized protein</fullName>
    </submittedName>
</protein>
<comment type="caution">
    <text evidence="1">The sequence shown here is derived from an EMBL/GenBank/DDBJ whole genome shotgun (WGS) entry which is preliminary data.</text>
</comment>
<name>A0A367R3A6_NOSPU</name>
<proteinExistence type="predicted"/>
<organism evidence="1 2">
    <name type="scientific">Nostoc punctiforme NIES-2108</name>
    <dbReference type="NCBI Taxonomy" id="1356359"/>
    <lineage>
        <taxon>Bacteria</taxon>
        <taxon>Bacillati</taxon>
        <taxon>Cyanobacteriota</taxon>
        <taxon>Cyanophyceae</taxon>
        <taxon>Nostocales</taxon>
        <taxon>Nostocaceae</taxon>
        <taxon>Nostoc</taxon>
    </lineage>
</organism>
<dbReference type="EMBL" id="LXQE01000194">
    <property type="protein sequence ID" value="RCJ29922.1"/>
    <property type="molecule type" value="Genomic_DNA"/>
</dbReference>